<feature type="transmembrane region" description="Helical" evidence="1">
    <location>
        <begin position="50"/>
        <end position="71"/>
    </location>
</feature>
<dbReference type="Pfam" id="PF09527">
    <property type="entry name" value="ATPase_gene1"/>
    <property type="match status" value="1"/>
</dbReference>
<dbReference type="InterPro" id="IPR032820">
    <property type="entry name" value="ATPase_put"/>
</dbReference>
<evidence type="ECO:0000256" key="1">
    <source>
        <dbReference type="SAM" id="Phobius"/>
    </source>
</evidence>
<proteinExistence type="predicted"/>
<protein>
    <submittedName>
        <fullName evidence="2">Putative F0F1-ATPase subunit Ca2+/Mg2+ transporter</fullName>
    </submittedName>
</protein>
<organism evidence="2 3">
    <name type="scientific">Micromonospora viridifaciens</name>
    <dbReference type="NCBI Taxonomy" id="1881"/>
    <lineage>
        <taxon>Bacteria</taxon>
        <taxon>Bacillati</taxon>
        <taxon>Actinomycetota</taxon>
        <taxon>Actinomycetes</taxon>
        <taxon>Micromonosporales</taxon>
        <taxon>Micromonosporaceae</taxon>
        <taxon>Micromonospora</taxon>
    </lineage>
</organism>
<feature type="transmembrane region" description="Helical" evidence="1">
    <location>
        <begin position="26"/>
        <end position="44"/>
    </location>
</feature>
<keyword evidence="1" id="KW-0812">Transmembrane</keyword>
<dbReference type="AlphaFoldDB" id="A0A1C4VF20"/>
<keyword evidence="1" id="KW-1133">Transmembrane helix</keyword>
<gene>
    <name evidence="2" type="ORF">GA0074695_1401</name>
</gene>
<accession>A0A1C4VF20</accession>
<evidence type="ECO:0000313" key="3">
    <source>
        <dbReference type="Proteomes" id="UP000198242"/>
    </source>
</evidence>
<keyword evidence="3" id="KW-1185">Reference proteome</keyword>
<dbReference type="OrthoDB" id="5193039at2"/>
<evidence type="ECO:0000313" key="2">
    <source>
        <dbReference type="EMBL" id="SCE82441.1"/>
    </source>
</evidence>
<dbReference type="EMBL" id="LT607411">
    <property type="protein sequence ID" value="SCE82441.1"/>
    <property type="molecule type" value="Genomic_DNA"/>
</dbReference>
<dbReference type="RefSeq" id="WP_089005486.1">
    <property type="nucleotide sequence ID" value="NZ_LT607411.1"/>
</dbReference>
<reference evidence="3" key="1">
    <citation type="submission" date="2016-06" db="EMBL/GenBank/DDBJ databases">
        <authorList>
            <person name="Varghese N."/>
            <person name="Submissions Spin"/>
        </authorList>
    </citation>
    <scope>NUCLEOTIDE SEQUENCE [LARGE SCALE GENOMIC DNA]</scope>
    <source>
        <strain evidence="3">DSM 43909</strain>
    </source>
</reference>
<dbReference type="Proteomes" id="UP000198242">
    <property type="component" value="Chromosome I"/>
</dbReference>
<name>A0A1C4VF20_MICVI</name>
<keyword evidence="1" id="KW-0472">Membrane</keyword>
<sequence>MAGDQKPPSTGGSDDVPSGAGQGWTALSYLIAGMLVWGFIGWLVDRWLDTSGIATGIGIVLGMAGGIILVVRKLGTPQ</sequence>